<evidence type="ECO:0000313" key="2">
    <source>
        <dbReference type="Proteomes" id="UP000694845"/>
    </source>
</evidence>
<dbReference type="Proteomes" id="UP000694845">
    <property type="component" value="Unplaced"/>
</dbReference>
<sequence length="377" mass="41821">MYFYCELERKQQKISYLRDLVESYPCLVVESTKSRHYKCWAEKKMEGSPWQPDLDWKQRDKELVDDFSWSEEDLSDRVATPFKFVSVGRGSRKRRDPQDVRLPRIFLDRIRQKNFPRRPAGRGNILKTFSSQSLSGSIQPQDSLWMSSQASPSSLSEDFLGAASRGLTSDILAGKACLMEKFLGKPMAGQGGFNPFGNKHQRSSGSLRSTQTAPLLDFSSREQWPGVGASACQSNCGKNGPKKSLSLQDALNAISRTPNQWDRASLDSSGKGSGDGSRKWRRTKRSQGRVSQGQNGSQDKEGAPRMNGSEGVAACSTVGSALPENGSKERGSENDLSGTSRQEGEVEICTYFTSYWRVVTSVVPLMVSSDRHALIMT</sequence>
<feature type="compositionally biased region" description="Polar residues" evidence="1">
    <location>
        <begin position="288"/>
        <end position="297"/>
    </location>
</feature>
<protein>
    <submittedName>
        <fullName evidence="3">Uncharacterized protein LOC110980351 isoform X1</fullName>
    </submittedName>
</protein>
<accession>A0A8B7YHB8</accession>
<dbReference type="KEGG" id="aplc:110980351"/>
<feature type="region of interest" description="Disordered" evidence="1">
    <location>
        <begin position="256"/>
        <end position="342"/>
    </location>
</feature>
<dbReference type="GeneID" id="110980351"/>
<proteinExistence type="predicted"/>
<organism evidence="2 3">
    <name type="scientific">Acanthaster planci</name>
    <name type="common">Crown-of-thorns starfish</name>
    <dbReference type="NCBI Taxonomy" id="133434"/>
    <lineage>
        <taxon>Eukaryota</taxon>
        <taxon>Metazoa</taxon>
        <taxon>Echinodermata</taxon>
        <taxon>Eleutherozoa</taxon>
        <taxon>Asterozoa</taxon>
        <taxon>Asteroidea</taxon>
        <taxon>Valvatacea</taxon>
        <taxon>Valvatida</taxon>
        <taxon>Acanthasteridae</taxon>
        <taxon>Acanthaster</taxon>
    </lineage>
</organism>
<keyword evidence="2" id="KW-1185">Reference proteome</keyword>
<dbReference type="RefSeq" id="XP_022092643.1">
    <property type="nucleotide sequence ID" value="XM_022236951.1"/>
</dbReference>
<gene>
    <name evidence="3" type="primary">LOC110980351</name>
</gene>
<dbReference type="OrthoDB" id="3800936at2759"/>
<name>A0A8B7YHB8_ACAPL</name>
<dbReference type="AlphaFoldDB" id="A0A8B7YHB8"/>
<reference evidence="3" key="1">
    <citation type="submission" date="2025-08" db="UniProtKB">
        <authorList>
            <consortium name="RefSeq"/>
        </authorList>
    </citation>
    <scope>IDENTIFICATION</scope>
</reference>
<evidence type="ECO:0000256" key="1">
    <source>
        <dbReference type="SAM" id="MobiDB-lite"/>
    </source>
</evidence>
<evidence type="ECO:0000313" key="3">
    <source>
        <dbReference type="RefSeq" id="XP_022092643.1"/>
    </source>
</evidence>